<gene>
    <name evidence="2" type="ORF">CDQ84_01555</name>
</gene>
<evidence type="ECO:0000313" key="3">
    <source>
        <dbReference type="Proteomes" id="UP000236151"/>
    </source>
</evidence>
<proteinExistence type="predicted"/>
<name>A0A2K2FRH9_9CLOT</name>
<dbReference type="AlphaFoldDB" id="A0A2K2FRH9"/>
<protein>
    <recommendedName>
        <fullName evidence="1">Glycosyl transferase family 1 domain-containing protein</fullName>
    </recommendedName>
</protein>
<reference evidence="2 3" key="1">
    <citation type="submission" date="2017-06" db="EMBL/GenBank/DDBJ databases">
        <title>Investigating the central metabolism of Clostridium thermosuccinogenes.</title>
        <authorList>
            <person name="Koendjbiharie J.G."/>
            <person name="van Kranenburg R."/>
        </authorList>
    </citation>
    <scope>NUCLEOTIDE SEQUENCE [LARGE SCALE GENOMIC DNA]</scope>
    <source>
        <strain evidence="2 3">DSM 5806</strain>
    </source>
</reference>
<dbReference type="Gene3D" id="3.40.50.2000">
    <property type="entry name" value="Glycogen Phosphorylase B"/>
    <property type="match status" value="2"/>
</dbReference>
<keyword evidence="3" id="KW-1185">Reference proteome</keyword>
<dbReference type="InterPro" id="IPR001296">
    <property type="entry name" value="Glyco_trans_1"/>
</dbReference>
<accession>A0A2K2FRH9</accession>
<dbReference type="CDD" id="cd03811">
    <property type="entry name" value="GT4_GT28_WabH-like"/>
    <property type="match status" value="1"/>
</dbReference>
<dbReference type="KEGG" id="cthd:CDO33_04175"/>
<dbReference type="SUPFAM" id="SSF53756">
    <property type="entry name" value="UDP-Glycosyltransferase/glycogen phosphorylase"/>
    <property type="match status" value="1"/>
</dbReference>
<dbReference type="Proteomes" id="UP000236151">
    <property type="component" value="Unassembled WGS sequence"/>
</dbReference>
<evidence type="ECO:0000313" key="2">
    <source>
        <dbReference type="EMBL" id="PNU01379.1"/>
    </source>
</evidence>
<dbReference type="PANTHER" id="PTHR12526:SF630">
    <property type="entry name" value="GLYCOSYLTRANSFERASE"/>
    <property type="match status" value="1"/>
</dbReference>
<dbReference type="EMBL" id="NIOJ01000002">
    <property type="protein sequence ID" value="PNU01379.1"/>
    <property type="molecule type" value="Genomic_DNA"/>
</dbReference>
<evidence type="ECO:0000259" key="1">
    <source>
        <dbReference type="Pfam" id="PF00534"/>
    </source>
</evidence>
<dbReference type="GO" id="GO:0016757">
    <property type="term" value="F:glycosyltransferase activity"/>
    <property type="evidence" value="ECO:0007669"/>
    <property type="project" value="InterPro"/>
</dbReference>
<dbReference type="Pfam" id="PF00534">
    <property type="entry name" value="Glycos_transf_1"/>
    <property type="match status" value="1"/>
</dbReference>
<feature type="domain" description="Glycosyl transferase family 1" evidence="1">
    <location>
        <begin position="221"/>
        <end position="375"/>
    </location>
</feature>
<comment type="caution">
    <text evidence="2">The sequence shown here is derived from an EMBL/GenBank/DDBJ whole genome shotgun (WGS) entry which is preliminary data.</text>
</comment>
<sequence length="395" mass="45288">MVMKKRLLFVIDSLGLGGAEKSLINLLHSLDYEQYEVDLFLFYKKGMFLDLLPSQVKVLEHTREWAAFQLPFLKSLASLAAYLRFDLAYHRAMLSIKSKLCRMTQPRQQKLWNHLSPAAPFIYDEYDAAIGYLEKYPDYFIAEKVNAKKKIGWIHIDYIAYGLNSEYDRPYFEKLDYIAAVSDSCVEALKQCFPDMEDKFVLVENISCPKLIKEMANHAADIDAKDTLIVTAARLAEQKGIDLSIEAARLLQKDGYEFRWIILGDGPLKEEYSKRIIKYGLEGKFILKGAVPNPYPYMKAADIYVQTSRFEGKSLSIDEAKILGKPIVATRFPTVYDQIHDGLTGILSDIDAISIYEKIRFLIDNPDARQALQNNLSKEKTDYESKVKGFYRLIG</sequence>
<dbReference type="PANTHER" id="PTHR12526">
    <property type="entry name" value="GLYCOSYLTRANSFERASE"/>
    <property type="match status" value="1"/>
</dbReference>
<organism evidence="2 3">
    <name type="scientific">Clostridium thermosuccinogenes</name>
    <dbReference type="NCBI Taxonomy" id="84032"/>
    <lineage>
        <taxon>Bacteria</taxon>
        <taxon>Bacillati</taxon>
        <taxon>Bacillota</taxon>
        <taxon>Clostridia</taxon>
        <taxon>Eubacteriales</taxon>
        <taxon>Clostridiaceae</taxon>
        <taxon>Clostridium</taxon>
    </lineage>
</organism>